<protein>
    <submittedName>
        <fullName evidence="1">Lysozyme family protein</fullName>
    </submittedName>
</protein>
<dbReference type="SUPFAM" id="SSF53955">
    <property type="entry name" value="Lysozyme-like"/>
    <property type="match status" value="1"/>
</dbReference>
<organism evidence="1">
    <name type="scientific">Trepomonas sp. PC1</name>
    <dbReference type="NCBI Taxonomy" id="1076344"/>
    <lineage>
        <taxon>Eukaryota</taxon>
        <taxon>Metamonada</taxon>
        <taxon>Diplomonadida</taxon>
        <taxon>Hexamitidae</taxon>
        <taxon>Hexamitinae</taxon>
        <taxon>Trepomonas</taxon>
    </lineage>
</organism>
<accession>A0A146K7J1</accession>
<dbReference type="InterPro" id="IPR052354">
    <property type="entry name" value="Cell_Wall_Dynamics_Protein"/>
</dbReference>
<dbReference type="PANTHER" id="PTHR34408">
    <property type="entry name" value="FAMILY PROTEIN, PUTATIVE-RELATED"/>
    <property type="match status" value="1"/>
</dbReference>
<dbReference type="AlphaFoldDB" id="A0A146K7J1"/>
<sequence length="313" mass="35315">LCYYMLQTAADSQWIQQINDFTRTNIRQKDTTTPGYIYNRGSKTIKVRIIGCDMNGQNDVRLSGNQNFIGSNKVYMVQPGNKYNLVNWVKESGKQYMQLEIAPSSGVDVVNILWSPDSVGKYSKLGSSNLVDPDIPTPEPGKYQITESQLIAFQWKKITQALLDDLNKCLTKYQINTAIRVQHFMAQCAHESARGKYTKEIASGNAYNNRKSLCNGPTDGPKYKGAGFIQMTGKCNYQSFANSIGDQKVMQGVDYVAPRYPWSSAGFWWYNNKMNALCDTYPTVEQVTKKVNGGYNGIPERKKRFAEAQAVFK</sequence>
<dbReference type="Gene3D" id="1.10.530.10">
    <property type="match status" value="1"/>
</dbReference>
<dbReference type="EMBL" id="GDID01003794">
    <property type="protein sequence ID" value="JAP92812.1"/>
    <property type="molecule type" value="Transcribed_RNA"/>
</dbReference>
<feature type="non-terminal residue" evidence="1">
    <location>
        <position position="1"/>
    </location>
</feature>
<dbReference type="InterPro" id="IPR023346">
    <property type="entry name" value="Lysozyme-like_dom_sf"/>
</dbReference>
<proteinExistence type="predicted"/>
<evidence type="ECO:0000313" key="1">
    <source>
        <dbReference type="EMBL" id="JAP92812.1"/>
    </source>
</evidence>
<name>A0A146K7J1_9EUKA</name>
<reference evidence="1" key="1">
    <citation type="submission" date="2015-07" db="EMBL/GenBank/DDBJ databases">
        <title>Adaptation to a free-living lifestyle via gene acquisitions in the diplomonad Trepomonas sp. PC1.</title>
        <authorList>
            <person name="Xu F."/>
            <person name="Jerlstrom-Hultqvist J."/>
            <person name="Kolisko M."/>
            <person name="Simpson A.G.B."/>
            <person name="Roger A.J."/>
            <person name="Svard S.G."/>
            <person name="Andersson J.O."/>
        </authorList>
    </citation>
    <scope>NUCLEOTIDE SEQUENCE</scope>
    <source>
        <strain evidence="1">PC1</strain>
    </source>
</reference>
<gene>
    <name evidence="1" type="ORF">TPC1_15121</name>
</gene>